<evidence type="ECO:0000313" key="1">
    <source>
        <dbReference type="EMBL" id="KAJ5569043.1"/>
    </source>
</evidence>
<proteinExistence type="predicted"/>
<accession>A0AAD6GLY5</accession>
<dbReference type="GO" id="GO:0009401">
    <property type="term" value="P:phosphoenolpyruvate-dependent sugar phosphotransferase system"/>
    <property type="evidence" value="ECO:0007669"/>
    <property type="project" value="InterPro"/>
</dbReference>
<evidence type="ECO:0000313" key="2">
    <source>
        <dbReference type="Proteomes" id="UP001216150"/>
    </source>
</evidence>
<protein>
    <submittedName>
        <fullName evidence="1">Uncharacterized protein</fullName>
    </submittedName>
</protein>
<dbReference type="AlphaFoldDB" id="A0AAD6GLY5"/>
<comment type="caution">
    <text evidence="1">The sequence shown here is derived from an EMBL/GenBank/DDBJ whole genome shotgun (WGS) entry which is preliminary data.</text>
</comment>
<dbReference type="EMBL" id="JAQJAC010000010">
    <property type="protein sequence ID" value="KAJ5569043.1"/>
    <property type="molecule type" value="Genomic_DNA"/>
</dbReference>
<dbReference type="GO" id="GO:0016020">
    <property type="term" value="C:membrane"/>
    <property type="evidence" value="ECO:0007669"/>
    <property type="project" value="InterPro"/>
</dbReference>
<dbReference type="SUPFAM" id="SSF53062">
    <property type="entry name" value="PTS system fructose IIA component-like"/>
    <property type="match status" value="1"/>
</dbReference>
<organism evidence="1 2">
    <name type="scientific">Penicillium hetheringtonii</name>
    <dbReference type="NCBI Taxonomy" id="911720"/>
    <lineage>
        <taxon>Eukaryota</taxon>
        <taxon>Fungi</taxon>
        <taxon>Dikarya</taxon>
        <taxon>Ascomycota</taxon>
        <taxon>Pezizomycotina</taxon>
        <taxon>Eurotiomycetes</taxon>
        <taxon>Eurotiomycetidae</taxon>
        <taxon>Eurotiales</taxon>
        <taxon>Aspergillaceae</taxon>
        <taxon>Penicillium</taxon>
    </lineage>
</organism>
<dbReference type="InterPro" id="IPR036662">
    <property type="entry name" value="PTS_EIIA_man-typ_sf"/>
</dbReference>
<gene>
    <name evidence="1" type="ORF">N7450_011529</name>
</gene>
<keyword evidence="2" id="KW-1185">Reference proteome</keyword>
<name>A0AAD6GLY5_9EURO</name>
<dbReference type="Proteomes" id="UP001216150">
    <property type="component" value="Unassembled WGS sequence"/>
</dbReference>
<reference evidence="1 2" key="1">
    <citation type="journal article" date="2023" name="IMA Fungus">
        <title>Comparative genomic study of the Penicillium genus elucidates a diverse pangenome and 15 lateral gene transfer events.</title>
        <authorList>
            <person name="Petersen C."/>
            <person name="Sorensen T."/>
            <person name="Nielsen M.R."/>
            <person name="Sondergaard T.E."/>
            <person name="Sorensen J.L."/>
            <person name="Fitzpatrick D.A."/>
            <person name="Frisvad J.C."/>
            <person name="Nielsen K.L."/>
        </authorList>
    </citation>
    <scope>NUCLEOTIDE SEQUENCE [LARGE SCALE GENOMIC DNA]</scope>
    <source>
        <strain evidence="1 2">IBT 29057</strain>
    </source>
</reference>
<sequence length="135" mass="14657">MSRNFTRNIQTTARTLVQFIGSPLDDIVARNGTNGHRWRTSAEAVCNAIEGADPRIIFADIQGAMAHMSSKDKDDPKEVITVGLQTNSGTRVGSVHLHVDGTWKFFASRAGREGGYAAKIQKANLPGYIPTESTL</sequence>